<reference evidence="3 5" key="1">
    <citation type="submission" date="2017-08" db="EMBL/GenBank/DDBJ databases">
        <title>Draft Genome Sequence of the Marine Bacterium Oceanimonas baumannii ATCC 700832.</title>
        <authorList>
            <person name="Mcclelland W.D."/>
            <person name="Brennan M.A."/>
            <person name="Trachtenberg A.M."/>
            <person name="Maclea K.S."/>
        </authorList>
    </citation>
    <scope>NUCLEOTIDE SEQUENCE [LARGE SCALE GENOMIC DNA]</scope>
    <source>
        <strain evidence="3 5">ATCC 700832</strain>
    </source>
</reference>
<gene>
    <name evidence="3" type="ORF">B6S09_06330</name>
    <name evidence="4" type="ORF">LY04_00481</name>
</gene>
<dbReference type="Proteomes" id="UP000295058">
    <property type="component" value="Unassembled WGS sequence"/>
</dbReference>
<evidence type="ECO:0000259" key="2">
    <source>
        <dbReference type="PROSITE" id="PS50206"/>
    </source>
</evidence>
<evidence type="ECO:0000256" key="1">
    <source>
        <dbReference type="SAM" id="SignalP"/>
    </source>
</evidence>
<feature type="chain" id="PRO_5012240752" evidence="1">
    <location>
        <begin position="20"/>
        <end position="132"/>
    </location>
</feature>
<dbReference type="AlphaFoldDB" id="A0A235CL71"/>
<dbReference type="CDD" id="cd00158">
    <property type="entry name" value="RHOD"/>
    <property type="match status" value="1"/>
</dbReference>
<dbReference type="InterPro" id="IPR036873">
    <property type="entry name" value="Rhodanese-like_dom_sf"/>
</dbReference>
<dbReference type="Proteomes" id="UP000243640">
    <property type="component" value="Unassembled WGS sequence"/>
</dbReference>
<dbReference type="InterPro" id="IPR001307">
    <property type="entry name" value="Thiosulphate_STrfase_CS"/>
</dbReference>
<dbReference type="SUPFAM" id="SSF52821">
    <property type="entry name" value="Rhodanese/Cell cycle control phosphatase"/>
    <property type="match status" value="1"/>
</dbReference>
<dbReference type="RefSeq" id="WP_094277658.1">
    <property type="nucleotide sequence ID" value="NZ_JBLWZI010000003.1"/>
</dbReference>
<protein>
    <submittedName>
        <fullName evidence="4">Phage shock protein E</fullName>
    </submittedName>
</protein>
<keyword evidence="1" id="KW-0732">Signal</keyword>
<feature type="domain" description="Rhodanese" evidence="2">
    <location>
        <begin position="31"/>
        <end position="120"/>
    </location>
</feature>
<accession>A0A235CL71</accession>
<dbReference type="PROSITE" id="PS50206">
    <property type="entry name" value="RHODANESE_3"/>
    <property type="match status" value="1"/>
</dbReference>
<dbReference type="PANTHER" id="PTHR43031:SF18">
    <property type="entry name" value="RHODANESE-RELATED SULFURTRANSFERASES"/>
    <property type="match status" value="1"/>
</dbReference>
<feature type="signal peptide" evidence="1">
    <location>
        <begin position="1"/>
        <end position="19"/>
    </location>
</feature>
<organism evidence="3 5">
    <name type="scientific">Oceanimonas baumannii</name>
    <dbReference type="NCBI Taxonomy" id="129578"/>
    <lineage>
        <taxon>Bacteria</taxon>
        <taxon>Pseudomonadati</taxon>
        <taxon>Pseudomonadota</taxon>
        <taxon>Gammaproteobacteria</taxon>
        <taxon>Aeromonadales</taxon>
        <taxon>Aeromonadaceae</taxon>
        <taxon>Oceanimonas</taxon>
    </lineage>
</organism>
<dbReference type="InterPro" id="IPR001763">
    <property type="entry name" value="Rhodanese-like_dom"/>
</dbReference>
<dbReference type="PANTHER" id="PTHR43031">
    <property type="entry name" value="FAD-DEPENDENT OXIDOREDUCTASE"/>
    <property type="match status" value="1"/>
</dbReference>
<dbReference type="EMBL" id="SODO01000001">
    <property type="protein sequence ID" value="TDW62414.1"/>
    <property type="molecule type" value="Genomic_DNA"/>
</dbReference>
<dbReference type="OrthoDB" id="9814704at2"/>
<evidence type="ECO:0000313" key="5">
    <source>
        <dbReference type="Proteomes" id="UP000243640"/>
    </source>
</evidence>
<evidence type="ECO:0000313" key="6">
    <source>
        <dbReference type="Proteomes" id="UP000295058"/>
    </source>
</evidence>
<dbReference type="Gene3D" id="3.40.250.10">
    <property type="entry name" value="Rhodanese-like domain"/>
    <property type="match status" value="1"/>
</dbReference>
<dbReference type="InterPro" id="IPR050229">
    <property type="entry name" value="GlpE_sulfurtransferase"/>
</dbReference>
<reference evidence="4 6" key="2">
    <citation type="submission" date="2019-03" db="EMBL/GenBank/DDBJ databases">
        <title>Genomic Encyclopedia of Archaeal and Bacterial Type Strains, Phase II (KMG-II): from individual species to whole genera.</title>
        <authorList>
            <person name="Goeker M."/>
        </authorList>
    </citation>
    <scope>NUCLEOTIDE SEQUENCE [LARGE SCALE GENOMIC DNA]</scope>
    <source>
        <strain evidence="4 6">DSM 15594</strain>
    </source>
</reference>
<evidence type="ECO:0000313" key="4">
    <source>
        <dbReference type="EMBL" id="TDW62414.1"/>
    </source>
</evidence>
<keyword evidence="6" id="KW-1185">Reference proteome</keyword>
<dbReference type="GO" id="GO:0004792">
    <property type="term" value="F:thiosulfate-cyanide sulfurtransferase activity"/>
    <property type="evidence" value="ECO:0007669"/>
    <property type="project" value="InterPro"/>
</dbReference>
<dbReference type="PROSITE" id="PS00380">
    <property type="entry name" value="RHODANESE_1"/>
    <property type="match status" value="1"/>
</dbReference>
<comment type="caution">
    <text evidence="3">The sequence shown here is derived from an EMBL/GenBank/DDBJ whole genome shotgun (WGS) entry which is preliminary data.</text>
</comment>
<evidence type="ECO:0000313" key="3">
    <source>
        <dbReference type="EMBL" id="OYD25290.1"/>
    </source>
</evidence>
<dbReference type="EMBL" id="NQJF01000004">
    <property type="protein sequence ID" value="OYD25290.1"/>
    <property type="molecule type" value="Genomic_DNA"/>
</dbReference>
<sequence length="132" mass="14363">MIRFAVLLFTLASPLMVPALVHSEPAQQARTGNGSVWIDVRSAEEYQQDHLPGAVLIPHTRIARGVSEHYPNRNTPINLYGAGGPRSRMAMEALQALGYNRVEDFGSLNTIRGIEPAPAAVLQTVSHHITGE</sequence>
<name>A0A235CL71_9GAMM</name>
<dbReference type="Pfam" id="PF00581">
    <property type="entry name" value="Rhodanese"/>
    <property type="match status" value="1"/>
</dbReference>
<proteinExistence type="predicted"/>
<dbReference type="SMART" id="SM00450">
    <property type="entry name" value="RHOD"/>
    <property type="match status" value="1"/>
</dbReference>